<evidence type="ECO:0000313" key="3">
    <source>
        <dbReference type="EMBL" id="MBB1162102.1"/>
    </source>
</evidence>
<dbReference type="InterPro" id="IPR018705">
    <property type="entry name" value="DUF2134_membrane"/>
</dbReference>
<feature type="domain" description="Putative Flp pilus-assembly TadG-like N-terminal" evidence="2">
    <location>
        <begin position="15"/>
        <end position="57"/>
    </location>
</feature>
<accession>A0A839HLE8</accession>
<dbReference type="Proteomes" id="UP000586093">
    <property type="component" value="Unassembled WGS sequence"/>
</dbReference>
<reference evidence="3 4" key="1">
    <citation type="submission" date="2020-08" db="EMBL/GenBank/DDBJ databases">
        <title>Aquariorum lacteus gen. nov., sp. nov., a new member of the family Comamonadaceae, isolated from freshwater aquarium.</title>
        <authorList>
            <person name="Chun S.-J."/>
        </authorList>
    </citation>
    <scope>NUCLEOTIDE SEQUENCE [LARGE SCALE GENOMIC DNA]</scope>
    <source>
        <strain evidence="3 4">SJAQ100</strain>
    </source>
</reference>
<name>A0A839HLE8_9BURK</name>
<dbReference type="Pfam" id="PF09977">
    <property type="entry name" value="Tad_C"/>
    <property type="match status" value="1"/>
</dbReference>
<comment type="caution">
    <text evidence="3">The sequence shown here is derived from an EMBL/GenBank/DDBJ whole genome shotgun (WGS) entry which is preliminary data.</text>
</comment>
<gene>
    <name evidence="3" type="ORF">H4F90_08925</name>
</gene>
<evidence type="ECO:0008006" key="5">
    <source>
        <dbReference type="Google" id="ProtNLM"/>
    </source>
</evidence>
<sequence length="556" mass="56494">MPRPALRPRPRQRGAAMLIGVAALGLAMAALMVLDVAHVFSQRRILQKAADAAALAATQFVEPTCATATPTARSVAQQNGLPSSGATTTATCGRWDPQAVAAPTYFSAGAAPFNAVRVRLSRPVPYFFGLLGGSAGRTVTAEATAAITPVTTLSIGSGVAALTDASPLNALLSGLLRSSVNLSLASYQGLASARVRLLDLVRADPIRLGTVDELLASNVTLGNLLLASANALGPSQALAVNVLNSLALQAQTLNVPVAQLLNVSAPTDAAAAEARINVLELLTVGAQVANRNNFIALNTGLNLGPLASLSLGLRIIEPPQIAVGGVGTSAKTAQTRLRLNLSLLNLNLGVASTVIQLPLALEVAPARATVSALQCGRTFAESRVQLAAQTGLASVCLSRTAAGTLNSPETCASNAQPATLANINVLGLVNVGLLGYINLQAINPSATPLSYGSGAAQPVTDGSYRIGTSLGGALAHALRPGSLQLSLDTSGVLGLVAIIVNPLLSTLIPLVEGLLSTTLAAITPLLDGVLALLGLDIGYADVNQIRLQCNQAELVY</sequence>
<organism evidence="3 4">
    <name type="scientific">Aquariibacter albus</name>
    <dbReference type="NCBI Taxonomy" id="2759899"/>
    <lineage>
        <taxon>Bacteria</taxon>
        <taxon>Pseudomonadati</taxon>
        <taxon>Pseudomonadota</taxon>
        <taxon>Betaproteobacteria</taxon>
        <taxon>Burkholderiales</taxon>
        <taxon>Sphaerotilaceae</taxon>
        <taxon>Aquariibacter</taxon>
    </lineage>
</organism>
<keyword evidence="4" id="KW-1185">Reference proteome</keyword>
<evidence type="ECO:0000313" key="4">
    <source>
        <dbReference type="Proteomes" id="UP000586093"/>
    </source>
</evidence>
<dbReference type="InterPro" id="IPR028087">
    <property type="entry name" value="Tad_N"/>
</dbReference>
<protein>
    <recommendedName>
        <fullName evidence="5">DUF2134 domain-containing protein</fullName>
    </recommendedName>
</protein>
<proteinExistence type="predicted"/>
<evidence type="ECO:0000259" key="2">
    <source>
        <dbReference type="Pfam" id="PF13400"/>
    </source>
</evidence>
<evidence type="ECO:0000259" key="1">
    <source>
        <dbReference type="Pfam" id="PF09977"/>
    </source>
</evidence>
<dbReference type="RefSeq" id="WP_182663675.1">
    <property type="nucleotide sequence ID" value="NZ_JACIVI010000002.1"/>
</dbReference>
<feature type="domain" description="DUF2134" evidence="1">
    <location>
        <begin position="59"/>
        <end position="145"/>
    </location>
</feature>
<dbReference type="EMBL" id="JACIVI010000002">
    <property type="protein sequence ID" value="MBB1162102.1"/>
    <property type="molecule type" value="Genomic_DNA"/>
</dbReference>
<dbReference type="Pfam" id="PF13400">
    <property type="entry name" value="Tad"/>
    <property type="match status" value="1"/>
</dbReference>
<dbReference type="AlphaFoldDB" id="A0A839HLE8"/>